<keyword evidence="3" id="KW-1185">Reference proteome</keyword>
<comment type="caution">
    <text evidence="2">The sequence shown here is derived from an EMBL/GenBank/DDBJ whole genome shotgun (WGS) entry which is preliminary data.</text>
</comment>
<keyword evidence="1" id="KW-0175">Coiled coil</keyword>
<dbReference type="AlphaFoldDB" id="A0A8K0ID33"/>
<name>A0A8K0ID33_COCNU</name>
<evidence type="ECO:0000313" key="3">
    <source>
        <dbReference type="Proteomes" id="UP000797356"/>
    </source>
</evidence>
<dbReference type="EMBL" id="CM017877">
    <property type="protein sequence ID" value="KAG1348041.1"/>
    <property type="molecule type" value="Genomic_DNA"/>
</dbReference>
<evidence type="ECO:0000256" key="1">
    <source>
        <dbReference type="SAM" id="Coils"/>
    </source>
</evidence>
<reference evidence="2" key="1">
    <citation type="journal article" date="2017" name="Gigascience">
        <title>The genome draft of coconut (Cocos nucifera).</title>
        <authorList>
            <person name="Xiao Y."/>
            <person name="Xu P."/>
            <person name="Fan H."/>
            <person name="Baudouin L."/>
            <person name="Xia W."/>
            <person name="Bocs S."/>
            <person name="Xu J."/>
            <person name="Li Q."/>
            <person name="Guo A."/>
            <person name="Zhou L."/>
            <person name="Li J."/>
            <person name="Wu Y."/>
            <person name="Ma Z."/>
            <person name="Armero A."/>
            <person name="Issali A.E."/>
            <person name="Liu N."/>
            <person name="Peng M."/>
            <person name="Yang Y."/>
        </authorList>
    </citation>
    <scope>NUCLEOTIDE SEQUENCE</scope>
    <source>
        <tissue evidence="2">Spear leaf of Hainan Tall coconut</tissue>
    </source>
</reference>
<protein>
    <submittedName>
        <fullName evidence="2">Putative Transposase, Ptta/En/Spm, plant</fullName>
    </submittedName>
</protein>
<evidence type="ECO:0000313" key="2">
    <source>
        <dbReference type="EMBL" id="KAG1348041.1"/>
    </source>
</evidence>
<organism evidence="2 3">
    <name type="scientific">Cocos nucifera</name>
    <name type="common">Coconut palm</name>
    <dbReference type="NCBI Taxonomy" id="13894"/>
    <lineage>
        <taxon>Eukaryota</taxon>
        <taxon>Viridiplantae</taxon>
        <taxon>Streptophyta</taxon>
        <taxon>Embryophyta</taxon>
        <taxon>Tracheophyta</taxon>
        <taxon>Spermatophyta</taxon>
        <taxon>Magnoliopsida</taxon>
        <taxon>Liliopsida</taxon>
        <taxon>Arecaceae</taxon>
        <taxon>Arecoideae</taxon>
        <taxon>Cocoseae</taxon>
        <taxon>Attaleinae</taxon>
        <taxon>Cocos</taxon>
    </lineage>
</organism>
<dbReference type="Proteomes" id="UP000797356">
    <property type="component" value="Chromosome 6"/>
</dbReference>
<sequence>MAKFEKEKKSRAWMKMPHTSGTISFARRAEMVERIENLRATKETNGETSQILESLAPLEGDILSQAIGPKRHRHVYGMGFGVTPKMFGKANIDTIKEHEQEKEEKRILIENYKTLSNEMTQLKDLVAKLIGSNVEHIGQTDQDIEQCTSFYLGSCKILFDVVNLDYDVRLVSYFDL</sequence>
<gene>
    <name evidence="2" type="ORF">COCNU_06G018700</name>
</gene>
<accession>A0A8K0ID33</accession>
<feature type="coiled-coil region" evidence="1">
    <location>
        <begin position="95"/>
        <end position="125"/>
    </location>
</feature>
<reference evidence="2" key="2">
    <citation type="submission" date="2019-07" db="EMBL/GenBank/DDBJ databases">
        <authorList>
            <person name="Yang Y."/>
            <person name="Bocs S."/>
            <person name="Baudouin L."/>
        </authorList>
    </citation>
    <scope>NUCLEOTIDE SEQUENCE</scope>
    <source>
        <tissue evidence="2">Spear leaf of Hainan Tall coconut</tissue>
    </source>
</reference>
<proteinExistence type="predicted"/>